<dbReference type="SMART" id="SM00563">
    <property type="entry name" value="PlsC"/>
    <property type="match status" value="1"/>
</dbReference>
<dbReference type="PANTHER" id="PTHR23063">
    <property type="entry name" value="PHOSPHOLIPID ACYLTRANSFERASE"/>
    <property type="match status" value="1"/>
</dbReference>
<evidence type="ECO:0000259" key="9">
    <source>
        <dbReference type="SMART" id="SM00563"/>
    </source>
</evidence>
<evidence type="ECO:0000313" key="11">
    <source>
        <dbReference type="Proteomes" id="UP000268623"/>
    </source>
</evidence>
<dbReference type="GO" id="GO:0016746">
    <property type="term" value="F:acyltransferase activity"/>
    <property type="evidence" value="ECO:0007669"/>
    <property type="project" value="UniProtKB-KW"/>
</dbReference>
<dbReference type="PANTHER" id="PTHR23063:SF52">
    <property type="entry name" value="LYSOPHOSPHATIDYLCHOLINE ACYLTRANSFERASE"/>
    <property type="match status" value="1"/>
</dbReference>
<keyword evidence="2 10" id="KW-0808">Transferase</keyword>
<dbReference type="CDD" id="cd07989">
    <property type="entry name" value="LPLAT_AGPAT-like"/>
    <property type="match status" value="1"/>
</dbReference>
<keyword evidence="6" id="KW-0472">Membrane</keyword>
<proteinExistence type="predicted"/>
<evidence type="ECO:0000256" key="7">
    <source>
        <dbReference type="ARBA" id="ARBA00023315"/>
    </source>
</evidence>
<feature type="domain" description="Phospholipid/glycerol acyltransferase" evidence="9">
    <location>
        <begin position="66"/>
        <end position="183"/>
    </location>
</feature>
<dbReference type="Proteomes" id="UP000268623">
    <property type="component" value="Unassembled WGS sequence"/>
</dbReference>
<gene>
    <name evidence="10" type="ORF">D1O30_07790</name>
</gene>
<sequence>MPYLRALAFFFTLTGAFIFFVPLQALARRRGWPIQHAIQTRFCRAVCAVIGIKVDARGALPSKTPRFVVANHVSWTDIVALASVYPLVFLAKSEVARWPVLGLLARLQGTVFVTRGAKQDVSRVNEALADVLRAGGDLVVFAEGTSSDGAAVLPFRSAHFAPLEAMAARGEAPTLAPVAIAYSDGARRIDVGWYGDMSFLPHLWSLMKRGRTLCHIVFGEEIETSDKDRKTLAAETHARVQNLLASHARNRESPQSSCFETVAAQPPQHEDGL</sequence>
<evidence type="ECO:0000256" key="4">
    <source>
        <dbReference type="ARBA" id="ARBA00022989"/>
    </source>
</evidence>
<evidence type="ECO:0000256" key="6">
    <source>
        <dbReference type="ARBA" id="ARBA00023136"/>
    </source>
</evidence>
<protein>
    <submittedName>
        <fullName evidence="10">1-acyl-sn-glycerol-3-phosphate acyltransferase</fullName>
    </submittedName>
</protein>
<evidence type="ECO:0000256" key="8">
    <source>
        <dbReference type="SAM" id="MobiDB-lite"/>
    </source>
</evidence>
<evidence type="ECO:0000256" key="5">
    <source>
        <dbReference type="ARBA" id="ARBA00023098"/>
    </source>
</evidence>
<keyword evidence="11" id="KW-1185">Reference proteome</keyword>
<dbReference type="GO" id="GO:0016020">
    <property type="term" value="C:membrane"/>
    <property type="evidence" value="ECO:0007669"/>
    <property type="project" value="UniProtKB-SubCell"/>
</dbReference>
<keyword evidence="7 10" id="KW-0012">Acyltransferase</keyword>
<keyword evidence="3" id="KW-0812">Transmembrane</keyword>
<organism evidence="10 11">
    <name type="scientific">Methylocystis hirsuta</name>
    <dbReference type="NCBI Taxonomy" id="369798"/>
    <lineage>
        <taxon>Bacteria</taxon>
        <taxon>Pseudomonadati</taxon>
        <taxon>Pseudomonadota</taxon>
        <taxon>Alphaproteobacteria</taxon>
        <taxon>Hyphomicrobiales</taxon>
        <taxon>Methylocystaceae</taxon>
        <taxon>Methylocystis</taxon>
    </lineage>
</organism>
<dbReference type="OrthoDB" id="9806880at2"/>
<comment type="subcellular location">
    <subcellularLocation>
        <location evidence="1">Membrane</location>
    </subcellularLocation>
</comment>
<name>A0A3M9XTM0_9HYPH</name>
<dbReference type="EMBL" id="QWDD01000001">
    <property type="protein sequence ID" value="RNJ51629.1"/>
    <property type="molecule type" value="Genomic_DNA"/>
</dbReference>
<keyword evidence="4" id="KW-1133">Transmembrane helix</keyword>
<accession>A0A3M9XTM0</accession>
<keyword evidence="5" id="KW-0443">Lipid metabolism</keyword>
<dbReference type="GO" id="GO:0006629">
    <property type="term" value="P:lipid metabolic process"/>
    <property type="evidence" value="ECO:0007669"/>
    <property type="project" value="UniProtKB-KW"/>
</dbReference>
<evidence type="ECO:0000256" key="3">
    <source>
        <dbReference type="ARBA" id="ARBA00022692"/>
    </source>
</evidence>
<feature type="region of interest" description="Disordered" evidence="8">
    <location>
        <begin position="246"/>
        <end position="273"/>
    </location>
</feature>
<dbReference type="InterPro" id="IPR002123">
    <property type="entry name" value="Plipid/glycerol_acylTrfase"/>
</dbReference>
<dbReference type="AlphaFoldDB" id="A0A3M9XTM0"/>
<evidence type="ECO:0000256" key="2">
    <source>
        <dbReference type="ARBA" id="ARBA00022679"/>
    </source>
</evidence>
<evidence type="ECO:0000256" key="1">
    <source>
        <dbReference type="ARBA" id="ARBA00004370"/>
    </source>
</evidence>
<comment type="caution">
    <text evidence="10">The sequence shown here is derived from an EMBL/GenBank/DDBJ whole genome shotgun (WGS) entry which is preliminary data.</text>
</comment>
<dbReference type="Pfam" id="PF01553">
    <property type="entry name" value="Acyltransferase"/>
    <property type="match status" value="1"/>
</dbReference>
<reference evidence="10 11" key="1">
    <citation type="submission" date="2018-08" db="EMBL/GenBank/DDBJ databases">
        <title>Genome sequence of Methylocystis hirsuta CSC1, a methanotroph able to accumulate PHAs.</title>
        <authorList>
            <person name="Bordel S."/>
            <person name="Rodriguez E."/>
            <person name="Gancedo J."/>
            <person name="Munoz R."/>
        </authorList>
    </citation>
    <scope>NUCLEOTIDE SEQUENCE [LARGE SCALE GENOMIC DNA]</scope>
    <source>
        <strain evidence="10 11">CSC1</strain>
    </source>
</reference>
<evidence type="ECO:0000313" key="10">
    <source>
        <dbReference type="EMBL" id="RNJ51629.1"/>
    </source>
</evidence>
<dbReference type="SUPFAM" id="SSF69593">
    <property type="entry name" value="Glycerol-3-phosphate (1)-acyltransferase"/>
    <property type="match status" value="1"/>
</dbReference>